<dbReference type="InterPro" id="IPR036942">
    <property type="entry name" value="Beta-barrel_TonB_sf"/>
</dbReference>
<organism evidence="12 13">
    <name type="scientific">Pedobacter lusitanus</name>
    <dbReference type="NCBI Taxonomy" id="1503925"/>
    <lineage>
        <taxon>Bacteria</taxon>
        <taxon>Pseudomonadati</taxon>
        <taxon>Bacteroidota</taxon>
        <taxon>Sphingobacteriia</taxon>
        <taxon>Sphingobacteriales</taxon>
        <taxon>Sphingobacteriaceae</taxon>
        <taxon>Pedobacter</taxon>
    </lineage>
</organism>
<dbReference type="InterPro" id="IPR008969">
    <property type="entry name" value="CarboxyPept-like_regulatory"/>
</dbReference>
<dbReference type="AlphaFoldDB" id="A0A0D0F4E0"/>
<evidence type="ECO:0000256" key="5">
    <source>
        <dbReference type="ARBA" id="ARBA00023077"/>
    </source>
</evidence>
<gene>
    <name evidence="12" type="ORF">TH53_14555</name>
</gene>
<evidence type="ECO:0000256" key="1">
    <source>
        <dbReference type="ARBA" id="ARBA00004571"/>
    </source>
</evidence>
<evidence type="ECO:0000256" key="3">
    <source>
        <dbReference type="ARBA" id="ARBA00022452"/>
    </source>
</evidence>
<feature type="domain" description="TonB-dependent receptor plug" evidence="11">
    <location>
        <begin position="105"/>
        <end position="223"/>
    </location>
</feature>
<dbReference type="InterPro" id="IPR037066">
    <property type="entry name" value="Plug_dom_sf"/>
</dbReference>
<dbReference type="InterPro" id="IPR039426">
    <property type="entry name" value="TonB-dep_rcpt-like"/>
</dbReference>
<sequence length="1005" mass="108412">MLCAVSALAQQRTITGTVTGKEDGLPIPGVSVRVKGTKTGSLTGASGTYSIVVPKGSVELIFSSLGYVTHTRAAHTNVLNITLENDVQSLQDVVITGAYGSEQTKKTQTGSIGIVKAKDLEATPLVSIDKALQGRVAGVMSVSGNGQPGSNQDVRIRGTSSVNASNQPLYVVDGIPINTGDISRNTTTSNTLAGLNPNDIESLTVLKDASAASIYGSRAANGVVLITTKTGKAGKTRIRVDAEYGIAKSAFLNGPNKPLNAGQLRELTAEGLVNAGKVSSTPIPDLTAAYNYYDNTIVGAARQGVNTDWLDVVNQTGKQQQYNVAASGGTEQTQFNISGGYFKQEGTVVGSEFKRYSTAVNVRHKYNEKLSFGINLNVSNSGQKGPSAGGAFRNPVLAAYFLNPYQSPRNADGSVNNSPTDFAPGSVFNPLTIITLDQNRYNALKGIGGADLAYKILPNLKFTSKIGIDYNALEEDSYWNPAFGDGGNTGGNSGRYYTRYFNWVATNLLNYSATMLADHSLVANVRAGYEAQKSSRYTLTAITTGLPANVDLNVPSAGSVLNTANGSNEDYTFASMLAIGDISYKNKYVLQASFRRDGSSKFSANNAYGNFWSLGASWNIDQEEFIKQYKWIDQFKIRTSYGVNGNAGIGNYDWRALYSFGSSYNYNGVLGSAPSQVGNPNLTWEVNKPFDIGVDLAFFKSRLALNVDYYSRKSEKLLLDDPLSVTSGFPFFSNNVGSMRNRGVEIGISGTPVIAGDFKWDVSFNIAFNKNVLLELSNGQTRAISGVTVRDIGSNVTTWFMREWAGVDPANGNPLWYTDATKTATTSNYGSAQQVNTGKQPDPKGFGSLTNGFKYKGFSLEAMLYFSYGNYIRDAWAAYTQSDGANATSNRVAAQMDRWQKPGDITNVPKYVYNNANSSNATSTRFLYKGDYIRLRDVTLGYDLPKSVLTSLKVSSIKVYARASNLYTWVKDKNLPYDPESFATSSTNFTVYNPKTIAFGINVGF</sequence>
<feature type="domain" description="TonB-dependent receptor-like beta-barrel" evidence="10">
    <location>
        <begin position="414"/>
        <end position="966"/>
    </location>
</feature>
<dbReference type="STRING" id="1503925.TH53_14555"/>
<keyword evidence="2 8" id="KW-0813">Transport</keyword>
<keyword evidence="7 8" id="KW-0998">Cell outer membrane</keyword>
<dbReference type="PROSITE" id="PS52016">
    <property type="entry name" value="TONB_DEPENDENT_REC_3"/>
    <property type="match status" value="1"/>
</dbReference>
<evidence type="ECO:0000259" key="11">
    <source>
        <dbReference type="Pfam" id="PF07715"/>
    </source>
</evidence>
<evidence type="ECO:0000259" key="10">
    <source>
        <dbReference type="Pfam" id="PF00593"/>
    </source>
</evidence>
<dbReference type="NCBIfam" id="TIGR04057">
    <property type="entry name" value="SusC_RagA_signa"/>
    <property type="match status" value="1"/>
</dbReference>
<proteinExistence type="inferred from homology"/>
<dbReference type="InterPro" id="IPR012910">
    <property type="entry name" value="Plug_dom"/>
</dbReference>
<dbReference type="EMBL" id="JXRA01000061">
    <property type="protein sequence ID" value="KIO76463.1"/>
    <property type="molecule type" value="Genomic_DNA"/>
</dbReference>
<dbReference type="NCBIfam" id="TIGR04056">
    <property type="entry name" value="OMP_RagA_SusC"/>
    <property type="match status" value="1"/>
</dbReference>
<keyword evidence="5 9" id="KW-0798">TonB box</keyword>
<dbReference type="SUPFAM" id="SSF49464">
    <property type="entry name" value="Carboxypeptidase regulatory domain-like"/>
    <property type="match status" value="1"/>
</dbReference>
<dbReference type="InterPro" id="IPR023997">
    <property type="entry name" value="TonB-dep_OMP_SusC/RagA_CS"/>
</dbReference>
<evidence type="ECO:0000313" key="12">
    <source>
        <dbReference type="EMBL" id="KIO76463.1"/>
    </source>
</evidence>
<accession>A0A0D0F4E0</accession>
<evidence type="ECO:0000256" key="7">
    <source>
        <dbReference type="ARBA" id="ARBA00023237"/>
    </source>
</evidence>
<dbReference type="GO" id="GO:0009279">
    <property type="term" value="C:cell outer membrane"/>
    <property type="evidence" value="ECO:0007669"/>
    <property type="project" value="UniProtKB-SubCell"/>
</dbReference>
<evidence type="ECO:0000256" key="6">
    <source>
        <dbReference type="ARBA" id="ARBA00023136"/>
    </source>
</evidence>
<evidence type="ECO:0000256" key="8">
    <source>
        <dbReference type="PROSITE-ProRule" id="PRU01360"/>
    </source>
</evidence>
<comment type="caution">
    <text evidence="12">The sequence shown here is derived from an EMBL/GenBank/DDBJ whole genome shotgun (WGS) entry which is preliminary data.</text>
</comment>
<keyword evidence="3 8" id="KW-1134">Transmembrane beta strand</keyword>
<dbReference type="Gene3D" id="2.40.170.20">
    <property type="entry name" value="TonB-dependent receptor, beta-barrel domain"/>
    <property type="match status" value="1"/>
</dbReference>
<dbReference type="Gene3D" id="2.60.40.1120">
    <property type="entry name" value="Carboxypeptidase-like, regulatory domain"/>
    <property type="match status" value="1"/>
</dbReference>
<comment type="similarity">
    <text evidence="8 9">Belongs to the TonB-dependent receptor family.</text>
</comment>
<dbReference type="InterPro" id="IPR023996">
    <property type="entry name" value="TonB-dep_OMP_SusC/RagA"/>
</dbReference>
<dbReference type="Gene3D" id="2.170.130.10">
    <property type="entry name" value="TonB-dependent receptor, plug domain"/>
    <property type="match status" value="1"/>
</dbReference>
<evidence type="ECO:0000256" key="4">
    <source>
        <dbReference type="ARBA" id="ARBA00022692"/>
    </source>
</evidence>
<dbReference type="InterPro" id="IPR000531">
    <property type="entry name" value="Beta-barrel_TonB"/>
</dbReference>
<dbReference type="SUPFAM" id="SSF56935">
    <property type="entry name" value="Porins"/>
    <property type="match status" value="1"/>
</dbReference>
<keyword evidence="13" id="KW-1185">Reference proteome</keyword>
<name>A0A0D0F4E0_9SPHI</name>
<protein>
    <recommendedName>
        <fullName evidence="14">TonB-dependent receptor</fullName>
    </recommendedName>
</protein>
<dbReference type="Proteomes" id="UP000032049">
    <property type="component" value="Unassembled WGS sequence"/>
</dbReference>
<comment type="subcellular location">
    <subcellularLocation>
        <location evidence="1 8">Cell outer membrane</location>
        <topology evidence="1 8">Multi-pass membrane protein</topology>
    </subcellularLocation>
</comment>
<evidence type="ECO:0000256" key="2">
    <source>
        <dbReference type="ARBA" id="ARBA00022448"/>
    </source>
</evidence>
<dbReference type="Pfam" id="PF07715">
    <property type="entry name" value="Plug"/>
    <property type="match status" value="1"/>
</dbReference>
<keyword evidence="4 8" id="KW-0812">Transmembrane</keyword>
<evidence type="ECO:0000313" key="13">
    <source>
        <dbReference type="Proteomes" id="UP000032049"/>
    </source>
</evidence>
<dbReference type="Pfam" id="PF00593">
    <property type="entry name" value="TonB_dep_Rec_b-barrel"/>
    <property type="match status" value="1"/>
</dbReference>
<dbReference type="Pfam" id="PF13715">
    <property type="entry name" value="CarbopepD_reg_2"/>
    <property type="match status" value="1"/>
</dbReference>
<evidence type="ECO:0008006" key="14">
    <source>
        <dbReference type="Google" id="ProtNLM"/>
    </source>
</evidence>
<reference evidence="12 13" key="1">
    <citation type="submission" date="2015-01" db="EMBL/GenBank/DDBJ databases">
        <title>Draft genome sequence of Pedobacter sp. NL19 isolated from sludge of an effluent treatment pond in an abandoned uranium mine.</title>
        <authorList>
            <person name="Santos T."/>
            <person name="Caetano T."/>
            <person name="Covas C."/>
            <person name="Cruz A."/>
            <person name="Mendo S."/>
        </authorList>
    </citation>
    <scope>NUCLEOTIDE SEQUENCE [LARGE SCALE GENOMIC DNA]</scope>
    <source>
        <strain evidence="12 13">NL19</strain>
    </source>
</reference>
<evidence type="ECO:0000256" key="9">
    <source>
        <dbReference type="RuleBase" id="RU003357"/>
    </source>
</evidence>
<keyword evidence="6 8" id="KW-0472">Membrane</keyword>